<dbReference type="InterPro" id="IPR009776">
    <property type="entry name" value="Spore_0_M"/>
</dbReference>
<dbReference type="EMBL" id="VTEG01000003">
    <property type="protein sequence ID" value="TYS00345.1"/>
    <property type="molecule type" value="Genomic_DNA"/>
</dbReference>
<protein>
    <submittedName>
        <fullName evidence="1">Sporulation protein</fullName>
    </submittedName>
</protein>
<dbReference type="PANTHER" id="PTHR40053">
    <property type="entry name" value="SPORULATION-CONTROL PROTEIN SPO0M"/>
    <property type="match status" value="1"/>
</dbReference>
<comment type="caution">
    <text evidence="1">The sequence shown here is derived from an EMBL/GenBank/DDBJ whole genome shotgun (WGS) entry which is preliminary data.</text>
</comment>
<dbReference type="Proteomes" id="UP000325182">
    <property type="component" value="Unassembled WGS sequence"/>
</dbReference>
<name>A0A5D4MEQ9_9BACI</name>
<dbReference type="PANTHER" id="PTHR40053:SF1">
    <property type="entry name" value="SPORULATION-CONTROL PROTEIN SPO0M"/>
    <property type="match status" value="1"/>
</dbReference>
<gene>
    <name evidence="1" type="ORF">FZC84_07330</name>
</gene>
<evidence type="ECO:0000313" key="2">
    <source>
        <dbReference type="Proteomes" id="UP000325182"/>
    </source>
</evidence>
<organism evidence="1 2">
    <name type="scientific">Rossellomorea vietnamensis</name>
    <dbReference type="NCBI Taxonomy" id="218284"/>
    <lineage>
        <taxon>Bacteria</taxon>
        <taxon>Bacillati</taxon>
        <taxon>Bacillota</taxon>
        <taxon>Bacilli</taxon>
        <taxon>Bacillales</taxon>
        <taxon>Bacillaceae</taxon>
        <taxon>Rossellomorea</taxon>
    </lineage>
</organism>
<proteinExistence type="predicted"/>
<sequence length="133" mass="15062">MLLRKYMSLLGIGAAKIDLQLPKEEYCPGEVVKGVFNIEGGTVDQRINRIECELVRIDKLAKVESLIDSATILTSTVIYAEEKSPRNFTFKIPENLSPSTKTNFYQFKTRLSFKEGIESKDQDIITISHMRGC</sequence>
<dbReference type="AlphaFoldDB" id="A0A5D4MEQ9"/>
<reference evidence="1 2" key="1">
    <citation type="submission" date="2019-08" db="EMBL/GenBank/DDBJ databases">
        <title>Bacillus genomes from the desert of Cuatro Cienegas, Coahuila.</title>
        <authorList>
            <person name="Olmedo-Alvarez G."/>
        </authorList>
    </citation>
    <scope>NUCLEOTIDE SEQUENCE [LARGE SCALE GENOMIC DNA]</scope>
    <source>
        <strain evidence="1 2">CH128b_4D</strain>
    </source>
</reference>
<dbReference type="RefSeq" id="WP_148953419.1">
    <property type="nucleotide sequence ID" value="NZ_VTEG01000003.1"/>
</dbReference>
<dbReference type="Pfam" id="PF07070">
    <property type="entry name" value="Spo0M"/>
    <property type="match status" value="1"/>
</dbReference>
<evidence type="ECO:0000313" key="1">
    <source>
        <dbReference type="EMBL" id="TYS00345.1"/>
    </source>
</evidence>
<accession>A0A5D4MEQ9</accession>